<evidence type="ECO:0000256" key="3">
    <source>
        <dbReference type="ARBA" id="ARBA00006667"/>
    </source>
</evidence>
<evidence type="ECO:0000256" key="11">
    <source>
        <dbReference type="ARBA" id="ARBA00023055"/>
    </source>
</evidence>
<evidence type="ECO:0000256" key="15">
    <source>
        <dbReference type="RuleBase" id="RU367059"/>
    </source>
</evidence>
<keyword evidence="19" id="KW-1185">Reference proteome</keyword>
<dbReference type="EMBL" id="JARIHO010000009">
    <property type="protein sequence ID" value="KAJ7355637.1"/>
    <property type="molecule type" value="Genomic_DNA"/>
</dbReference>
<comment type="function">
    <text evidence="14">Non-classical phosphatidylinositol (PtdIns) transfer protein (PITP), which exhibits PtdIns-binding/transfer activity in the absence of detectable PtdCho-binding/transfer activity. Regulates PtdIns(4,5)P2 homeostasis at the plasma membrane. Heme-binding protein that may play a role in organic oxidant-induced stress responses.</text>
</comment>
<proteinExistence type="inferred from homology"/>
<dbReference type="CDD" id="cd00170">
    <property type="entry name" value="SEC14"/>
    <property type="match status" value="1"/>
</dbReference>
<dbReference type="InterPro" id="IPR036869">
    <property type="entry name" value="J_dom_sf"/>
</dbReference>
<dbReference type="Proteomes" id="UP001218218">
    <property type="component" value="Unassembled WGS sequence"/>
</dbReference>
<feature type="domain" description="J" evidence="16">
    <location>
        <begin position="105"/>
        <end position="182"/>
    </location>
</feature>
<evidence type="ECO:0000256" key="6">
    <source>
        <dbReference type="ARBA" id="ARBA00022617"/>
    </source>
</evidence>
<keyword evidence="11 15" id="KW-0445">Lipid transport</keyword>
<dbReference type="InterPro" id="IPR036865">
    <property type="entry name" value="CRAL-TRIO_dom_sf"/>
</dbReference>
<protein>
    <recommendedName>
        <fullName evidence="15">Phosphatidylinositol transfer protein SFH5</fullName>
        <shortName evidence="15">PITP SFH5</shortName>
    </recommendedName>
</protein>
<dbReference type="InterPro" id="IPR001251">
    <property type="entry name" value="CRAL-TRIO_dom"/>
</dbReference>
<comment type="subcellular location">
    <subcellularLocation>
        <location evidence="15">Cytoplasm</location>
    </subcellularLocation>
    <subcellularLocation>
        <location evidence="2 15">Endoplasmic reticulum membrane</location>
        <topology evidence="2 15">Peripheral membrane protein</topology>
    </subcellularLocation>
    <subcellularLocation>
        <location evidence="15">Microsome membrane</location>
        <topology evidence="15">Peripheral membrane protein</topology>
    </subcellularLocation>
</comment>
<dbReference type="SUPFAM" id="SSF52087">
    <property type="entry name" value="CRAL/TRIO domain"/>
    <property type="match status" value="1"/>
</dbReference>
<evidence type="ECO:0000259" key="16">
    <source>
        <dbReference type="PROSITE" id="PS50076"/>
    </source>
</evidence>
<evidence type="ECO:0000256" key="14">
    <source>
        <dbReference type="ARBA" id="ARBA00024180"/>
    </source>
</evidence>
<feature type="domain" description="CRAL-TRIO" evidence="17">
    <location>
        <begin position="178"/>
        <end position="362"/>
    </location>
</feature>
<dbReference type="Pfam" id="PF00650">
    <property type="entry name" value="CRAL_TRIO"/>
    <property type="match status" value="1"/>
</dbReference>
<dbReference type="GO" id="GO:0005886">
    <property type="term" value="C:plasma membrane"/>
    <property type="evidence" value="ECO:0007669"/>
    <property type="project" value="TreeGrafter"/>
</dbReference>
<keyword evidence="7" id="KW-0479">Metal-binding</keyword>
<comment type="catalytic activity">
    <reaction evidence="13">
        <text>a 1,2-diacyl-sn-glycero-3-phospho-(1D-myo-inositol)(in) = a 1,2-diacyl-sn-glycero-3-phospho-(1D-myo-inositol)(out)</text>
        <dbReference type="Rhea" id="RHEA:38691"/>
        <dbReference type="ChEBI" id="CHEBI:57880"/>
    </reaction>
    <physiologicalReaction direction="left-to-right" evidence="13">
        <dbReference type="Rhea" id="RHEA:38692"/>
    </physiologicalReaction>
</comment>
<evidence type="ECO:0000313" key="19">
    <source>
        <dbReference type="Proteomes" id="UP001218218"/>
    </source>
</evidence>
<dbReference type="GO" id="GO:0005829">
    <property type="term" value="C:cytosol"/>
    <property type="evidence" value="ECO:0007669"/>
    <property type="project" value="TreeGrafter"/>
</dbReference>
<dbReference type="SUPFAM" id="SSF46565">
    <property type="entry name" value="Chaperone J-domain"/>
    <property type="match status" value="1"/>
</dbReference>
<dbReference type="SMART" id="SM00271">
    <property type="entry name" value="DnaJ"/>
    <property type="match status" value="1"/>
</dbReference>
<dbReference type="GO" id="GO:0008526">
    <property type="term" value="F:phosphatidylinositol transfer activity"/>
    <property type="evidence" value="ECO:0007669"/>
    <property type="project" value="UniProtKB-UniRule"/>
</dbReference>
<evidence type="ECO:0000256" key="8">
    <source>
        <dbReference type="ARBA" id="ARBA00022824"/>
    </source>
</evidence>
<comment type="cofactor">
    <cofactor evidence="1">
        <name>heme b</name>
        <dbReference type="ChEBI" id="CHEBI:60344"/>
    </cofactor>
</comment>
<evidence type="ECO:0000256" key="10">
    <source>
        <dbReference type="ARBA" id="ARBA00023004"/>
    </source>
</evidence>
<dbReference type="PRINTS" id="PR00625">
    <property type="entry name" value="JDOMAIN"/>
</dbReference>
<dbReference type="GO" id="GO:0046872">
    <property type="term" value="F:metal ion binding"/>
    <property type="evidence" value="ECO:0007669"/>
    <property type="project" value="UniProtKB-KW"/>
</dbReference>
<dbReference type="GO" id="GO:0032541">
    <property type="term" value="C:cortical endoplasmic reticulum"/>
    <property type="evidence" value="ECO:0007669"/>
    <property type="project" value="TreeGrafter"/>
</dbReference>
<keyword evidence="5 15" id="KW-0963">Cytoplasm</keyword>
<keyword evidence="4 15" id="KW-0813">Transport</keyword>
<comment type="similarity">
    <text evidence="3 15">Belongs to the SFH5 family.</text>
</comment>
<evidence type="ECO:0000256" key="9">
    <source>
        <dbReference type="ARBA" id="ARBA00022848"/>
    </source>
</evidence>
<keyword evidence="10" id="KW-0408">Iron</keyword>
<keyword evidence="9 15" id="KW-0492">Microsome</keyword>
<evidence type="ECO:0000256" key="2">
    <source>
        <dbReference type="ARBA" id="ARBA00004406"/>
    </source>
</evidence>
<keyword evidence="12 15" id="KW-0472">Membrane</keyword>
<dbReference type="GO" id="GO:0043001">
    <property type="term" value="P:Golgi to plasma membrane protein transport"/>
    <property type="evidence" value="ECO:0007669"/>
    <property type="project" value="TreeGrafter"/>
</dbReference>
<evidence type="ECO:0000256" key="12">
    <source>
        <dbReference type="ARBA" id="ARBA00023136"/>
    </source>
</evidence>
<organism evidence="18 19">
    <name type="scientific">Mycena albidolilacea</name>
    <dbReference type="NCBI Taxonomy" id="1033008"/>
    <lineage>
        <taxon>Eukaryota</taxon>
        <taxon>Fungi</taxon>
        <taxon>Dikarya</taxon>
        <taxon>Basidiomycota</taxon>
        <taxon>Agaricomycotina</taxon>
        <taxon>Agaricomycetes</taxon>
        <taxon>Agaricomycetidae</taxon>
        <taxon>Agaricales</taxon>
        <taxon>Marasmiineae</taxon>
        <taxon>Mycenaceae</taxon>
        <taxon>Mycena</taxon>
    </lineage>
</organism>
<dbReference type="PROSITE" id="PS50076">
    <property type="entry name" value="DNAJ_2"/>
    <property type="match status" value="1"/>
</dbReference>
<evidence type="ECO:0000256" key="1">
    <source>
        <dbReference type="ARBA" id="ARBA00001970"/>
    </source>
</evidence>
<dbReference type="Gene3D" id="1.10.287.110">
    <property type="entry name" value="DnaJ domain"/>
    <property type="match status" value="1"/>
</dbReference>
<dbReference type="InterPro" id="IPR042938">
    <property type="entry name" value="Sfh5"/>
</dbReference>
<dbReference type="PROSITE" id="PS50191">
    <property type="entry name" value="CRAL_TRIO"/>
    <property type="match status" value="1"/>
</dbReference>
<reference evidence="18" key="1">
    <citation type="submission" date="2023-03" db="EMBL/GenBank/DDBJ databases">
        <title>Massive genome expansion in bonnet fungi (Mycena s.s.) driven by repeated elements and novel gene families across ecological guilds.</title>
        <authorList>
            <consortium name="Lawrence Berkeley National Laboratory"/>
            <person name="Harder C.B."/>
            <person name="Miyauchi S."/>
            <person name="Viragh M."/>
            <person name="Kuo A."/>
            <person name="Thoen E."/>
            <person name="Andreopoulos B."/>
            <person name="Lu D."/>
            <person name="Skrede I."/>
            <person name="Drula E."/>
            <person name="Henrissat B."/>
            <person name="Morin E."/>
            <person name="Kohler A."/>
            <person name="Barry K."/>
            <person name="LaButti K."/>
            <person name="Morin E."/>
            <person name="Salamov A."/>
            <person name="Lipzen A."/>
            <person name="Mereny Z."/>
            <person name="Hegedus B."/>
            <person name="Baldrian P."/>
            <person name="Stursova M."/>
            <person name="Weitz H."/>
            <person name="Taylor A."/>
            <person name="Grigoriev I.V."/>
            <person name="Nagy L.G."/>
            <person name="Martin F."/>
            <person name="Kauserud H."/>
        </authorList>
    </citation>
    <scope>NUCLEOTIDE SEQUENCE</scope>
    <source>
        <strain evidence="18">CBHHK002</strain>
    </source>
</reference>
<evidence type="ECO:0000256" key="4">
    <source>
        <dbReference type="ARBA" id="ARBA00022448"/>
    </source>
</evidence>
<evidence type="ECO:0000259" key="17">
    <source>
        <dbReference type="PROSITE" id="PS50191"/>
    </source>
</evidence>
<dbReference type="PANTHER" id="PTHR47669">
    <property type="entry name" value="PHOSPHATIDYLINOSITOL TRANSFER PROTEIN SFH5"/>
    <property type="match status" value="1"/>
</dbReference>
<comment type="caution">
    <text evidence="18">The sequence shown here is derived from an EMBL/GenBank/DDBJ whole genome shotgun (WGS) entry which is preliminary data.</text>
</comment>
<dbReference type="InterPro" id="IPR001623">
    <property type="entry name" value="DnaJ_domain"/>
</dbReference>
<gene>
    <name evidence="18" type="ORF">DFH08DRAFT_955102</name>
</gene>
<dbReference type="GO" id="GO:0005789">
    <property type="term" value="C:endoplasmic reticulum membrane"/>
    <property type="evidence" value="ECO:0007669"/>
    <property type="project" value="UniProtKB-SubCell"/>
</dbReference>
<dbReference type="PANTHER" id="PTHR47669:SF1">
    <property type="entry name" value="PHOSPHATIDYLINOSITOL TRANSFER PROTEIN SFH5"/>
    <property type="match status" value="1"/>
</dbReference>
<evidence type="ECO:0000256" key="13">
    <source>
        <dbReference type="ARBA" id="ARBA00024146"/>
    </source>
</evidence>
<evidence type="ECO:0000313" key="18">
    <source>
        <dbReference type="EMBL" id="KAJ7355637.1"/>
    </source>
</evidence>
<evidence type="ECO:0000256" key="7">
    <source>
        <dbReference type="ARBA" id="ARBA00022723"/>
    </source>
</evidence>
<dbReference type="CDD" id="cd06257">
    <property type="entry name" value="DnaJ"/>
    <property type="match status" value="1"/>
</dbReference>
<dbReference type="Gene3D" id="3.40.525.10">
    <property type="entry name" value="CRAL-TRIO lipid binding domain"/>
    <property type="match status" value="1"/>
</dbReference>
<accession>A0AAD7EZ50</accession>
<keyword evidence="6" id="KW-0349">Heme</keyword>
<dbReference type="GO" id="GO:0017157">
    <property type="term" value="P:regulation of exocytosis"/>
    <property type="evidence" value="ECO:0007669"/>
    <property type="project" value="TreeGrafter"/>
</dbReference>
<dbReference type="AlphaFoldDB" id="A0AAD7EZ50"/>
<dbReference type="Pfam" id="PF00226">
    <property type="entry name" value="DnaJ"/>
    <property type="match status" value="1"/>
</dbReference>
<evidence type="ECO:0000256" key="5">
    <source>
        <dbReference type="ARBA" id="ARBA00022490"/>
    </source>
</evidence>
<keyword evidence="8 15" id="KW-0256">Endoplasmic reticulum</keyword>
<name>A0AAD7EZ50_9AGAR</name>
<sequence>MFIRDTWFEYASSRTGALSEIPRTFHDLLPTSASRHPATTLLKLDRRTTTPCSTRTPPSSSSPTLFKALHILTPIHLHLEHYDQCVADFKLPIQDSIPGDADAKDYYEILGVARDGSRLEVRKRYKRENLKHHPDKCISRAGKEEARDLADLSQLARRANRSTASPLSQGSAHRNSQYPQLKFSLFHASHHPFRGTDPAKYRVKAEPAVLQNEEGLPAGETLAQIVLLGDEDNLLDSRAAYALSQIARWVHGAKAMLDAKALVHYADVNMSSRTPASKAAASQASNIFSSHYPELLFKKFFVNVPGYMSWLFWIFKTILPAATFAKMSVVGSSPRSIGKALLPFIAPEELPKRYGGTASAEVFEKK</sequence>